<dbReference type="GO" id="GO:0006508">
    <property type="term" value="P:proteolysis"/>
    <property type="evidence" value="ECO:0007669"/>
    <property type="project" value="UniProtKB-KW"/>
</dbReference>
<evidence type="ECO:0000256" key="5">
    <source>
        <dbReference type="ARBA" id="ARBA00022750"/>
    </source>
</evidence>
<dbReference type="AlphaFoldDB" id="A0A934S6F1"/>
<keyword evidence="7 9" id="KW-1133">Transmembrane helix</keyword>
<dbReference type="Proteomes" id="UP000603141">
    <property type="component" value="Unassembled WGS sequence"/>
</dbReference>
<evidence type="ECO:0000256" key="6">
    <source>
        <dbReference type="ARBA" id="ARBA00022801"/>
    </source>
</evidence>
<evidence type="ECO:0000313" key="12">
    <source>
        <dbReference type="Proteomes" id="UP000603141"/>
    </source>
</evidence>
<evidence type="ECO:0000256" key="7">
    <source>
        <dbReference type="ARBA" id="ARBA00022989"/>
    </source>
</evidence>
<gene>
    <name evidence="9" type="primary">lspA</name>
    <name evidence="11" type="ORF">JIN85_11690</name>
</gene>
<evidence type="ECO:0000256" key="10">
    <source>
        <dbReference type="RuleBase" id="RU004181"/>
    </source>
</evidence>
<name>A0A934S6F1_9BACT</name>
<protein>
    <recommendedName>
        <fullName evidence="9">Lipoprotein signal peptidase</fullName>
        <ecNumber evidence="9">3.4.23.36</ecNumber>
    </recommendedName>
    <alternativeName>
        <fullName evidence="9">Prolipoprotein signal peptidase</fullName>
    </alternativeName>
    <alternativeName>
        <fullName evidence="9">Signal peptidase II</fullName>
        <shortName evidence="9">SPase II</shortName>
    </alternativeName>
</protein>
<comment type="caution">
    <text evidence="11">The sequence shown here is derived from an EMBL/GenBank/DDBJ whole genome shotgun (WGS) entry which is preliminary data.</text>
</comment>
<comment type="subcellular location">
    <subcellularLocation>
        <location evidence="9">Cell membrane</location>
        <topology evidence="9">Multi-pass membrane protein</topology>
    </subcellularLocation>
</comment>
<feature type="active site" evidence="9">
    <location>
        <position position="165"/>
    </location>
</feature>
<dbReference type="EMBL" id="JAENIJ010000017">
    <property type="protein sequence ID" value="MBK1883082.1"/>
    <property type="molecule type" value="Genomic_DNA"/>
</dbReference>
<keyword evidence="3 9" id="KW-0645">Protease</keyword>
<accession>A0A934S6F1</accession>
<feature type="transmembrane region" description="Helical" evidence="9">
    <location>
        <begin position="91"/>
        <end position="109"/>
    </location>
</feature>
<dbReference type="GO" id="GO:0004190">
    <property type="term" value="F:aspartic-type endopeptidase activity"/>
    <property type="evidence" value="ECO:0007669"/>
    <property type="project" value="UniProtKB-UniRule"/>
</dbReference>
<evidence type="ECO:0000256" key="9">
    <source>
        <dbReference type="HAMAP-Rule" id="MF_00161"/>
    </source>
</evidence>
<sequence length="192" mass="21190">MSFPKLFLAITLPLYVVDQITKFWTVNHLSPYDGQGIVIAEGFFKWIRVHNQGVAFGFGNGSAWAPIVFLFVPIIAISAIAFFWKRGAFHLLISKIAVALLISGIFGNLTDRLVQGFRLPEMQGASFWSKLSAGYVVDFISIKLPFYDKIVPASGGWWPTFNVADSCICTAACLLFIGGLYEETKKKKAGLA</sequence>
<comment type="function">
    <text evidence="9">This protein specifically catalyzes the removal of signal peptides from prolipoproteins.</text>
</comment>
<evidence type="ECO:0000256" key="3">
    <source>
        <dbReference type="ARBA" id="ARBA00022670"/>
    </source>
</evidence>
<dbReference type="PRINTS" id="PR00781">
    <property type="entry name" value="LIPOSIGPTASE"/>
</dbReference>
<dbReference type="GO" id="GO:0005886">
    <property type="term" value="C:plasma membrane"/>
    <property type="evidence" value="ECO:0007669"/>
    <property type="project" value="UniProtKB-SubCell"/>
</dbReference>
<dbReference type="PANTHER" id="PTHR33695:SF1">
    <property type="entry name" value="LIPOPROTEIN SIGNAL PEPTIDASE"/>
    <property type="match status" value="1"/>
</dbReference>
<keyword evidence="12" id="KW-1185">Reference proteome</keyword>
<evidence type="ECO:0000256" key="2">
    <source>
        <dbReference type="ARBA" id="ARBA00022475"/>
    </source>
</evidence>
<feature type="active site" evidence="9">
    <location>
        <position position="138"/>
    </location>
</feature>
<comment type="pathway">
    <text evidence="9">Protein modification; lipoprotein biosynthesis (signal peptide cleavage).</text>
</comment>
<evidence type="ECO:0000313" key="11">
    <source>
        <dbReference type="EMBL" id="MBK1883082.1"/>
    </source>
</evidence>
<dbReference type="PANTHER" id="PTHR33695">
    <property type="entry name" value="LIPOPROTEIN SIGNAL PEPTIDASE"/>
    <property type="match status" value="1"/>
</dbReference>
<comment type="similarity">
    <text evidence="1 9 10">Belongs to the peptidase A8 family.</text>
</comment>
<comment type="caution">
    <text evidence="9">Lacks conserved residue(s) required for the propagation of feature annotation.</text>
</comment>
<evidence type="ECO:0000256" key="8">
    <source>
        <dbReference type="ARBA" id="ARBA00023136"/>
    </source>
</evidence>
<comment type="catalytic activity">
    <reaction evidence="9">
        <text>Release of signal peptides from bacterial membrane prolipoproteins. Hydrolyzes -Xaa-Yaa-Zaa-|-(S,diacylglyceryl)Cys-, in which Xaa is hydrophobic (preferably Leu), and Yaa (Ala or Ser) and Zaa (Gly or Ala) have small, neutral side chains.</text>
        <dbReference type="EC" id="3.4.23.36"/>
    </reaction>
</comment>
<keyword evidence="4 9" id="KW-0812">Transmembrane</keyword>
<keyword evidence="2 9" id="KW-1003">Cell membrane</keyword>
<dbReference type="Pfam" id="PF01252">
    <property type="entry name" value="Peptidase_A8"/>
    <property type="match status" value="1"/>
</dbReference>
<dbReference type="HAMAP" id="MF_00161">
    <property type="entry name" value="LspA"/>
    <property type="match status" value="1"/>
</dbReference>
<dbReference type="InterPro" id="IPR001872">
    <property type="entry name" value="Peptidase_A8"/>
</dbReference>
<feature type="transmembrane region" description="Helical" evidence="9">
    <location>
        <begin position="161"/>
        <end position="181"/>
    </location>
</feature>
<feature type="transmembrane region" description="Helical" evidence="9">
    <location>
        <begin position="63"/>
        <end position="84"/>
    </location>
</feature>
<organism evidence="11 12">
    <name type="scientific">Luteolibacter pohnpeiensis</name>
    <dbReference type="NCBI Taxonomy" id="454153"/>
    <lineage>
        <taxon>Bacteria</taxon>
        <taxon>Pseudomonadati</taxon>
        <taxon>Verrucomicrobiota</taxon>
        <taxon>Verrucomicrobiia</taxon>
        <taxon>Verrucomicrobiales</taxon>
        <taxon>Verrucomicrobiaceae</taxon>
        <taxon>Luteolibacter</taxon>
    </lineage>
</organism>
<proteinExistence type="inferred from homology"/>
<reference evidence="11" key="1">
    <citation type="submission" date="2021-01" db="EMBL/GenBank/DDBJ databases">
        <title>Modified the classification status of verrucomicrobia.</title>
        <authorList>
            <person name="Feng X."/>
        </authorList>
    </citation>
    <scope>NUCLEOTIDE SEQUENCE</scope>
    <source>
        <strain evidence="11">KCTC 22041</strain>
    </source>
</reference>
<keyword evidence="8 9" id="KW-0472">Membrane</keyword>
<dbReference type="EC" id="3.4.23.36" evidence="9"/>
<evidence type="ECO:0000256" key="1">
    <source>
        <dbReference type="ARBA" id="ARBA00006139"/>
    </source>
</evidence>
<keyword evidence="5 9" id="KW-0064">Aspartyl protease</keyword>
<evidence type="ECO:0000256" key="4">
    <source>
        <dbReference type="ARBA" id="ARBA00022692"/>
    </source>
</evidence>
<dbReference type="RefSeq" id="WP_200270854.1">
    <property type="nucleotide sequence ID" value="NZ_JAENIJ010000017.1"/>
</dbReference>
<keyword evidence="6 9" id="KW-0378">Hydrolase</keyword>